<protein>
    <recommendedName>
        <fullName evidence="4">DUF4064 domain-containing protein</fullName>
    </recommendedName>
</protein>
<feature type="transmembrane region" description="Helical" evidence="1">
    <location>
        <begin position="37"/>
        <end position="65"/>
    </location>
</feature>
<evidence type="ECO:0008006" key="4">
    <source>
        <dbReference type="Google" id="ProtNLM"/>
    </source>
</evidence>
<keyword evidence="1" id="KW-0812">Transmembrane</keyword>
<organism evidence="2 3">
    <name type="scientific">Paenibacillus crassostreae</name>
    <dbReference type="NCBI Taxonomy" id="1763538"/>
    <lineage>
        <taxon>Bacteria</taxon>
        <taxon>Bacillati</taxon>
        <taxon>Bacillota</taxon>
        <taxon>Bacilli</taxon>
        <taxon>Bacillales</taxon>
        <taxon>Paenibacillaceae</taxon>
        <taxon>Paenibacillus</taxon>
    </lineage>
</organism>
<dbReference type="AlphaFoldDB" id="A0A167G285"/>
<keyword evidence="1" id="KW-0472">Membrane</keyword>
<gene>
    <name evidence="2" type="ORF">PNBC_07040</name>
</gene>
<feature type="transmembrane region" description="Helical" evidence="1">
    <location>
        <begin position="77"/>
        <end position="108"/>
    </location>
</feature>
<dbReference type="EMBL" id="LSFN01000005">
    <property type="protein sequence ID" value="OAB77135.1"/>
    <property type="molecule type" value="Genomic_DNA"/>
</dbReference>
<proteinExistence type="predicted"/>
<evidence type="ECO:0000313" key="3">
    <source>
        <dbReference type="Proteomes" id="UP000077134"/>
    </source>
</evidence>
<reference evidence="2 3" key="1">
    <citation type="submission" date="2016-02" db="EMBL/GenBank/DDBJ databases">
        <title>Paenibacillus sp. LPB0068, isolated from Crassostrea gigas.</title>
        <authorList>
            <person name="Shin S.-K."/>
            <person name="Yi H."/>
        </authorList>
    </citation>
    <scope>NUCLEOTIDE SEQUENCE [LARGE SCALE GENOMIC DNA]</scope>
    <source>
        <strain evidence="2 3">LPB0068</strain>
    </source>
</reference>
<keyword evidence="1" id="KW-1133">Transmembrane helix</keyword>
<evidence type="ECO:0000313" key="2">
    <source>
        <dbReference type="EMBL" id="OAB77135.1"/>
    </source>
</evidence>
<evidence type="ECO:0000256" key="1">
    <source>
        <dbReference type="SAM" id="Phobius"/>
    </source>
</evidence>
<keyword evidence="3" id="KW-1185">Reference proteome</keyword>
<sequence length="143" mass="15094">MDSNEIQQPTAEESSYINSMTSEPASPMNIKHSGPGIASFVLSMLSLLGYIASVALIGAIIAPHLSPESLSSPSEELIQIIGSVGLLVILFIILNIIGVILSIIGVVLKNRKKIFAILGLIINGVIVLCLTSFFIYAVVNATT</sequence>
<dbReference type="Proteomes" id="UP000077134">
    <property type="component" value="Unassembled WGS sequence"/>
</dbReference>
<accession>A0A167G285</accession>
<dbReference type="STRING" id="1763538.LPB68_17695"/>
<name>A0A167G285_9BACL</name>
<feature type="transmembrane region" description="Helical" evidence="1">
    <location>
        <begin position="115"/>
        <end position="139"/>
    </location>
</feature>
<comment type="caution">
    <text evidence="2">The sequence shown here is derived from an EMBL/GenBank/DDBJ whole genome shotgun (WGS) entry which is preliminary data.</text>
</comment>